<evidence type="ECO:0008006" key="3">
    <source>
        <dbReference type="Google" id="ProtNLM"/>
    </source>
</evidence>
<dbReference type="Proteomes" id="UP000075683">
    <property type="component" value="Unassembled WGS sequence"/>
</dbReference>
<evidence type="ECO:0000313" key="1">
    <source>
        <dbReference type="EMBL" id="KYD21010.1"/>
    </source>
</evidence>
<sequence length="546" mass="65433">MIPYKKQHSQISGFFRQKRITLSLTIFTYLFSGLKVSSVRMEPYKKVVEASYLTADKVWSYRAILHYFYKQHERMREFIFPEEVFAYLKDQPGFERYTFEELQQDLDQLVKWNNLIATQDPRKARTIEEFKRKRFRYQCTPYTVEFERMLEQMEKSGEGFGGSLEKKEFERLYQSLGLLHQILTKGDYPSDDECSQIWNDLFGYFRTIVKNTSDYMAYLNSVEVEERMQSESFLVYKDQFTAYLRDFIIGLQQTAQKIKAVLQEISLDRLTPFIQRVVAHQLQIPRFDGIQKEQKEKIDELKDKWLSLHSWFLGNAYGESVYEELENRTNEQIRRITRIIQRLGERHHLFRSRKRDYLHLAKWFDSLENLEEAHRLSAVVFGVFHTRHFYGDQIPTDNIHTDVWEEEPIRFETKPKIRNYREKTKAGAIESRKDLKEKMREAYLREKRLEQQAIEKYMRGNEIRLEEIPFIESHVRKMFLTWISKATARADRVIKTEHGRTVKVHIAKDRRILLRSDDGVLEMPAITFQFLDADREETVPAKSSLS</sequence>
<reference evidence="1 2" key="1">
    <citation type="submission" date="2016-01" db="EMBL/GenBank/DDBJ databases">
        <title>Draft Genome Sequences of Seven Thermophilic Sporeformers Isolated from Foods.</title>
        <authorList>
            <person name="Berendsen E.M."/>
            <person name="Wells-Bennik M.H."/>
            <person name="Krawcyk A.O."/>
            <person name="De Jong A."/>
            <person name="Holsappel S."/>
            <person name="Eijlander R.T."/>
            <person name="Kuipers O.P."/>
        </authorList>
    </citation>
    <scope>NUCLEOTIDE SEQUENCE [LARGE SCALE GENOMIC DNA]</scope>
    <source>
        <strain evidence="1 2">B4135</strain>
    </source>
</reference>
<name>A0A150M8T5_9BACI</name>
<dbReference type="Pfam" id="PF09660">
    <property type="entry name" value="DUF2397"/>
    <property type="match status" value="1"/>
</dbReference>
<accession>A0A150M8T5</accession>
<protein>
    <recommendedName>
        <fullName evidence="3">TIGR02677 family protein</fullName>
    </recommendedName>
</protein>
<evidence type="ECO:0000313" key="2">
    <source>
        <dbReference type="Proteomes" id="UP000075683"/>
    </source>
</evidence>
<proteinExistence type="predicted"/>
<comment type="caution">
    <text evidence="1">The sequence shown here is derived from an EMBL/GenBank/DDBJ whole genome shotgun (WGS) entry which is preliminary data.</text>
</comment>
<dbReference type="NCBIfam" id="TIGR02677">
    <property type="entry name" value="TIGR02677 family protein"/>
    <property type="match status" value="1"/>
</dbReference>
<dbReference type="PATRIC" id="fig|301148.3.peg.2456"/>
<dbReference type="InterPro" id="IPR013493">
    <property type="entry name" value="CHP02677"/>
</dbReference>
<dbReference type="STRING" id="301148.B4135_1734"/>
<organism evidence="1 2">
    <name type="scientific">Caldibacillus debilis</name>
    <dbReference type="NCBI Taxonomy" id="301148"/>
    <lineage>
        <taxon>Bacteria</taxon>
        <taxon>Bacillati</taxon>
        <taxon>Bacillota</taxon>
        <taxon>Bacilli</taxon>
        <taxon>Bacillales</taxon>
        <taxon>Bacillaceae</taxon>
        <taxon>Caldibacillus</taxon>
    </lineage>
</organism>
<dbReference type="EMBL" id="LQYT01000024">
    <property type="protein sequence ID" value="KYD21010.1"/>
    <property type="molecule type" value="Genomic_DNA"/>
</dbReference>
<gene>
    <name evidence="1" type="ORF">B4135_1734</name>
</gene>
<dbReference type="AlphaFoldDB" id="A0A150M8T5"/>